<dbReference type="RefSeq" id="WP_143006639.1">
    <property type="nucleotide sequence ID" value="NZ_FNAG01000005.1"/>
</dbReference>
<reference evidence="2 3" key="1">
    <citation type="submission" date="2016-10" db="EMBL/GenBank/DDBJ databases">
        <authorList>
            <person name="de Groot N.N."/>
        </authorList>
    </citation>
    <scope>NUCLEOTIDE SEQUENCE [LARGE SCALE GENOMIC DNA]</scope>
    <source>
        <strain evidence="2 3">DSM 16957</strain>
    </source>
</reference>
<accession>A0A1G6WNS7</accession>
<protein>
    <submittedName>
        <fullName evidence="2">Uncharacterized protein</fullName>
    </submittedName>
</protein>
<name>A0A1G6WNS7_9GAMM</name>
<gene>
    <name evidence="2" type="ORF">SAMN04488509_10568</name>
</gene>
<keyword evidence="1" id="KW-0812">Transmembrane</keyword>
<keyword evidence="1" id="KW-1133">Transmembrane helix</keyword>
<feature type="transmembrane region" description="Helical" evidence="1">
    <location>
        <begin position="139"/>
        <end position="156"/>
    </location>
</feature>
<dbReference type="EMBL" id="FNAG01000005">
    <property type="protein sequence ID" value="SDD66867.1"/>
    <property type="molecule type" value="Genomic_DNA"/>
</dbReference>
<proteinExistence type="predicted"/>
<evidence type="ECO:0000256" key="1">
    <source>
        <dbReference type="SAM" id="Phobius"/>
    </source>
</evidence>
<feature type="transmembrane region" description="Helical" evidence="1">
    <location>
        <begin position="35"/>
        <end position="64"/>
    </location>
</feature>
<dbReference type="AlphaFoldDB" id="A0A1G6WNS7"/>
<feature type="transmembrane region" description="Helical" evidence="1">
    <location>
        <begin position="116"/>
        <end position="133"/>
    </location>
</feature>
<evidence type="ECO:0000313" key="2">
    <source>
        <dbReference type="EMBL" id="SDD66867.1"/>
    </source>
</evidence>
<organism evidence="2 3">
    <name type="scientific">Aquimonas voraii</name>
    <dbReference type="NCBI Taxonomy" id="265719"/>
    <lineage>
        <taxon>Bacteria</taxon>
        <taxon>Pseudomonadati</taxon>
        <taxon>Pseudomonadota</taxon>
        <taxon>Gammaproteobacteria</taxon>
        <taxon>Lysobacterales</taxon>
        <taxon>Lysobacteraceae</taxon>
        <taxon>Aquimonas</taxon>
    </lineage>
</organism>
<keyword evidence="1" id="KW-0472">Membrane</keyword>
<evidence type="ECO:0000313" key="3">
    <source>
        <dbReference type="Proteomes" id="UP000199603"/>
    </source>
</evidence>
<keyword evidence="3" id="KW-1185">Reference proteome</keyword>
<feature type="transmembrane region" description="Helical" evidence="1">
    <location>
        <begin position="76"/>
        <end position="109"/>
    </location>
</feature>
<dbReference type="Proteomes" id="UP000199603">
    <property type="component" value="Unassembled WGS sequence"/>
</dbReference>
<sequence>MNSSSASATPRAVAANLDPGCARAERIARRPYRLLLLHTLEATFVAVAVGSAAVSACLALIFALGSDAAVSLADLAAYPLLVLAVAFVASFIGGPPALLLCAPLWAWLLRHREADPLSFAVVGALPALALLLWDASLATLFLIYGVPVSLITYVLIQRLARTHRL</sequence>